<dbReference type="InterPro" id="IPR057601">
    <property type="entry name" value="Oar-like_b-barrel"/>
</dbReference>
<feature type="signal peptide" evidence="7">
    <location>
        <begin position="1"/>
        <end position="23"/>
    </location>
</feature>
<dbReference type="Proteomes" id="UP000244189">
    <property type="component" value="Unassembled WGS sequence"/>
</dbReference>
<keyword evidence="9" id="KW-0121">Carboxypeptidase</keyword>
<keyword evidence="6" id="KW-0998">Cell outer membrane</keyword>
<dbReference type="InterPro" id="IPR008969">
    <property type="entry name" value="CarboxyPept-like_regulatory"/>
</dbReference>
<feature type="domain" description="TonB-dependent transporter Oar-like beta-barrel" evidence="8">
    <location>
        <begin position="365"/>
        <end position="1044"/>
    </location>
</feature>
<comment type="subcellular location">
    <subcellularLocation>
        <location evidence="1">Cell outer membrane</location>
        <topology evidence="1">Multi-pass membrane protein</topology>
    </subcellularLocation>
</comment>
<evidence type="ECO:0000256" key="4">
    <source>
        <dbReference type="ARBA" id="ARBA00022692"/>
    </source>
</evidence>
<feature type="domain" description="TonB-dependent transporter Oar-like beta-barrel" evidence="8">
    <location>
        <begin position="240"/>
        <end position="321"/>
    </location>
</feature>
<evidence type="ECO:0000256" key="3">
    <source>
        <dbReference type="ARBA" id="ARBA00022452"/>
    </source>
</evidence>
<dbReference type="RefSeq" id="WP_107958711.1">
    <property type="nucleotide sequence ID" value="NZ_QAOG01000004.1"/>
</dbReference>
<dbReference type="SUPFAM" id="SSF49464">
    <property type="entry name" value="Carboxypeptidase regulatory domain-like"/>
    <property type="match status" value="1"/>
</dbReference>
<dbReference type="InterPro" id="IPR037066">
    <property type="entry name" value="Plug_dom_sf"/>
</dbReference>
<organism evidence="9 10">
    <name type="scientific">Sphingomonas aurantiaca</name>
    <dbReference type="NCBI Taxonomy" id="185949"/>
    <lineage>
        <taxon>Bacteria</taxon>
        <taxon>Pseudomonadati</taxon>
        <taxon>Pseudomonadota</taxon>
        <taxon>Alphaproteobacteria</taxon>
        <taxon>Sphingomonadales</taxon>
        <taxon>Sphingomonadaceae</taxon>
        <taxon>Sphingomonas</taxon>
    </lineage>
</organism>
<dbReference type="EMBL" id="QAOG01000004">
    <property type="protein sequence ID" value="PTQ59910.1"/>
    <property type="molecule type" value="Genomic_DNA"/>
</dbReference>
<dbReference type="Pfam" id="PF13620">
    <property type="entry name" value="CarboxypepD_reg"/>
    <property type="match status" value="1"/>
</dbReference>
<keyword evidence="4" id="KW-0812">Transmembrane</keyword>
<dbReference type="SUPFAM" id="SSF56935">
    <property type="entry name" value="Porins"/>
    <property type="match status" value="1"/>
</dbReference>
<dbReference type="Gene3D" id="2.40.170.20">
    <property type="entry name" value="TonB-dependent receptor, beta-barrel domain"/>
    <property type="match status" value="1"/>
</dbReference>
<keyword evidence="7" id="KW-0732">Signal</keyword>
<dbReference type="AlphaFoldDB" id="A0A2T5GKQ7"/>
<dbReference type="InterPro" id="IPR039426">
    <property type="entry name" value="TonB-dep_rcpt-like"/>
</dbReference>
<keyword evidence="3" id="KW-1134">Transmembrane beta strand</keyword>
<evidence type="ECO:0000259" key="8">
    <source>
        <dbReference type="Pfam" id="PF25183"/>
    </source>
</evidence>
<keyword evidence="2" id="KW-0813">Transport</keyword>
<name>A0A2T5GKQ7_9SPHN</name>
<dbReference type="GO" id="GO:0004180">
    <property type="term" value="F:carboxypeptidase activity"/>
    <property type="evidence" value="ECO:0007669"/>
    <property type="project" value="UniProtKB-KW"/>
</dbReference>
<keyword evidence="9" id="KW-0645">Protease</keyword>
<dbReference type="PROSITE" id="PS51257">
    <property type="entry name" value="PROKAR_LIPOPROTEIN"/>
    <property type="match status" value="1"/>
</dbReference>
<sequence length="1104" mass="117403">MRLTAIGASVLALTVACVQPAFAQETTSAVRGRVTDGGGRPVANASVTIVHMPSGTQVSQSTDTTGNFNASGLRAGGPFRVTVDAPSYDSKAIEGVQTAAGSTVTLNVALDPQTGNDIVVTANAKRNGLAIAGQTSLNADAIQGIASVNRDLRDLLRRDPLTSLDPNPRGRAISIGGASPRGNRFTIDGVAIGDDFGLNAGGLPSARGIVSLDAIDQLNVKAVPIDIAEGDLQGGSVNIILKSGSNRFHGSTFGIFGDDSLQGTKTYDNVRSDGTIVPAAAGRLTPVPSFRDYGGNLSGPIIKDKLFFAVSYEQLKESQVSARGLTGEGASTEIPFVTRANVDRVRSILNSRYGFDPLDIAKTLPEKDKKASAKLDWNISDRHRLALTYIYHKNEVPRDVGFSETGSNPSVGLQSNFYLLGETTNAYAAQLNSNWSDNFSTELRVTRRDYERTQNPYGGSDFPEFEVCLDTVSRGSGLNCLAPTGANPNGRVLLGPDQFRQSNYLSIRNSGVSWSGQYSGGGHVIKLLAEGQQVKINNLFVAATKGKYYFDSIADLEAGRANQLTYANALSGDPADAAARFNYMSYTFGVQDSWSVSPDITVTGGLRYDWVDADRPQLNARFLAAYGFSNAAMPTGGVLQPRLGVTWDAKPNLRLSAGAGLFGGGTPDVWFSNSFSNDGVRQNSLLFQRNGTSFVDATQTGAAANIAPSLGSAALDNVTGKGIPSVVDQYLAGAGAPAAASVGALDPDLKLASTWKANVALNWSGSLPFGPGWIADNWEFNLSALASEVNNGFVATDVRTTQVGVLPDGRPRYNPAVGANWDIVLRNTGQGSSRVLGVGLGKRIGGLSLGANYIYSDVKDVGSFTGYTPTELLGVTTADPNRGTLGRSSFETRHNGKVQIGYRADLFGDNELRIDLFGEFRSGRPYSYTFTDVSNGRSQVFGTVGGNGRHLFYVPDFDQAAIINAAGRPQVGMVEFADQATLDALRASVDGSKLRKYYGAIAPRNLGTSPGFSKLDLHVSQEIPFFFGKAKVFTDVENVLNLLNRNWNTYKVFSDSVSIANVSCVAAAGNPCVRYLYSNASRQTATTYQSASLWQMRVGLRFDF</sequence>
<keyword evidence="10" id="KW-1185">Reference proteome</keyword>
<evidence type="ECO:0000256" key="5">
    <source>
        <dbReference type="ARBA" id="ARBA00023136"/>
    </source>
</evidence>
<gene>
    <name evidence="9" type="ORF">C8J26_2765</name>
</gene>
<protein>
    <submittedName>
        <fullName evidence="9">Carboxypeptidase family protein</fullName>
    </submittedName>
</protein>
<dbReference type="PANTHER" id="PTHR30069:SF46">
    <property type="entry name" value="OAR PROTEIN"/>
    <property type="match status" value="1"/>
</dbReference>
<dbReference type="Gene3D" id="2.60.40.1120">
    <property type="entry name" value="Carboxypeptidase-like, regulatory domain"/>
    <property type="match status" value="1"/>
</dbReference>
<keyword evidence="5" id="KW-0472">Membrane</keyword>
<dbReference type="GO" id="GO:0044718">
    <property type="term" value="P:siderophore transmembrane transport"/>
    <property type="evidence" value="ECO:0007669"/>
    <property type="project" value="TreeGrafter"/>
</dbReference>
<proteinExistence type="predicted"/>
<reference evidence="9 10" key="1">
    <citation type="submission" date="2018-04" db="EMBL/GenBank/DDBJ databases">
        <title>Genomic Encyclopedia of Type Strains, Phase III (KMG-III): the genomes of soil and plant-associated and newly described type strains.</title>
        <authorList>
            <person name="Whitman W."/>
        </authorList>
    </citation>
    <scope>NUCLEOTIDE SEQUENCE [LARGE SCALE GENOMIC DNA]</scope>
    <source>
        <strain evidence="9 10">MA101b</strain>
    </source>
</reference>
<dbReference type="Gene3D" id="2.170.130.10">
    <property type="entry name" value="TonB-dependent receptor, plug domain"/>
    <property type="match status" value="1"/>
</dbReference>
<comment type="caution">
    <text evidence="9">The sequence shown here is derived from an EMBL/GenBank/DDBJ whole genome shotgun (WGS) entry which is preliminary data.</text>
</comment>
<evidence type="ECO:0000256" key="6">
    <source>
        <dbReference type="ARBA" id="ARBA00023237"/>
    </source>
</evidence>
<dbReference type="PANTHER" id="PTHR30069">
    <property type="entry name" value="TONB-DEPENDENT OUTER MEMBRANE RECEPTOR"/>
    <property type="match status" value="1"/>
</dbReference>
<evidence type="ECO:0000313" key="10">
    <source>
        <dbReference type="Proteomes" id="UP000244189"/>
    </source>
</evidence>
<evidence type="ECO:0000313" key="9">
    <source>
        <dbReference type="EMBL" id="PTQ59910.1"/>
    </source>
</evidence>
<feature type="chain" id="PRO_5015730224" evidence="7">
    <location>
        <begin position="24"/>
        <end position="1104"/>
    </location>
</feature>
<dbReference type="GO" id="GO:0009279">
    <property type="term" value="C:cell outer membrane"/>
    <property type="evidence" value="ECO:0007669"/>
    <property type="project" value="UniProtKB-SubCell"/>
</dbReference>
<keyword evidence="9" id="KW-0378">Hydrolase</keyword>
<dbReference type="GO" id="GO:0015344">
    <property type="term" value="F:siderophore uptake transmembrane transporter activity"/>
    <property type="evidence" value="ECO:0007669"/>
    <property type="project" value="TreeGrafter"/>
</dbReference>
<accession>A0A2T5GKQ7</accession>
<evidence type="ECO:0000256" key="1">
    <source>
        <dbReference type="ARBA" id="ARBA00004571"/>
    </source>
</evidence>
<evidence type="ECO:0000256" key="2">
    <source>
        <dbReference type="ARBA" id="ARBA00022448"/>
    </source>
</evidence>
<evidence type="ECO:0000256" key="7">
    <source>
        <dbReference type="SAM" id="SignalP"/>
    </source>
</evidence>
<dbReference type="Pfam" id="PF25183">
    <property type="entry name" value="OMP_b-brl_4"/>
    <property type="match status" value="2"/>
</dbReference>
<dbReference type="InterPro" id="IPR036942">
    <property type="entry name" value="Beta-barrel_TonB_sf"/>
</dbReference>